<evidence type="ECO:0000313" key="2">
    <source>
        <dbReference type="Proteomes" id="UP000807469"/>
    </source>
</evidence>
<dbReference type="EMBL" id="MU155283">
    <property type="protein sequence ID" value="KAF9476752.1"/>
    <property type="molecule type" value="Genomic_DNA"/>
</dbReference>
<organism evidence="1 2">
    <name type="scientific">Pholiota conissans</name>
    <dbReference type="NCBI Taxonomy" id="109636"/>
    <lineage>
        <taxon>Eukaryota</taxon>
        <taxon>Fungi</taxon>
        <taxon>Dikarya</taxon>
        <taxon>Basidiomycota</taxon>
        <taxon>Agaricomycotina</taxon>
        <taxon>Agaricomycetes</taxon>
        <taxon>Agaricomycetidae</taxon>
        <taxon>Agaricales</taxon>
        <taxon>Agaricineae</taxon>
        <taxon>Strophariaceae</taxon>
        <taxon>Pholiota</taxon>
    </lineage>
</organism>
<name>A0A9P6CRZ7_9AGAR</name>
<dbReference type="AlphaFoldDB" id="A0A9P6CRZ7"/>
<proteinExistence type="predicted"/>
<dbReference type="Proteomes" id="UP000807469">
    <property type="component" value="Unassembled WGS sequence"/>
</dbReference>
<evidence type="ECO:0000313" key="1">
    <source>
        <dbReference type="EMBL" id="KAF9476752.1"/>
    </source>
</evidence>
<protein>
    <submittedName>
        <fullName evidence="1">Uncharacterized protein</fullName>
    </submittedName>
</protein>
<accession>A0A9P6CRZ7</accession>
<comment type="caution">
    <text evidence="1">The sequence shown here is derived from an EMBL/GenBank/DDBJ whole genome shotgun (WGS) entry which is preliminary data.</text>
</comment>
<reference evidence="1" key="1">
    <citation type="submission" date="2020-11" db="EMBL/GenBank/DDBJ databases">
        <authorList>
            <consortium name="DOE Joint Genome Institute"/>
            <person name="Ahrendt S."/>
            <person name="Riley R."/>
            <person name="Andreopoulos W."/>
            <person name="Labutti K."/>
            <person name="Pangilinan J."/>
            <person name="Ruiz-Duenas F.J."/>
            <person name="Barrasa J.M."/>
            <person name="Sanchez-Garcia M."/>
            <person name="Camarero S."/>
            <person name="Miyauchi S."/>
            <person name="Serrano A."/>
            <person name="Linde D."/>
            <person name="Babiker R."/>
            <person name="Drula E."/>
            <person name="Ayuso-Fernandez I."/>
            <person name="Pacheco R."/>
            <person name="Padilla G."/>
            <person name="Ferreira P."/>
            <person name="Barriuso J."/>
            <person name="Kellner H."/>
            <person name="Castanera R."/>
            <person name="Alfaro M."/>
            <person name="Ramirez L."/>
            <person name="Pisabarro A.G."/>
            <person name="Kuo A."/>
            <person name="Tritt A."/>
            <person name="Lipzen A."/>
            <person name="He G."/>
            <person name="Yan M."/>
            <person name="Ng V."/>
            <person name="Cullen D."/>
            <person name="Martin F."/>
            <person name="Rosso M.-N."/>
            <person name="Henrissat B."/>
            <person name="Hibbett D."/>
            <person name="Martinez A.T."/>
            <person name="Grigoriev I.V."/>
        </authorList>
    </citation>
    <scope>NUCLEOTIDE SEQUENCE</scope>
    <source>
        <strain evidence="1">CIRM-BRFM 674</strain>
    </source>
</reference>
<gene>
    <name evidence="1" type="ORF">BDN70DRAFT_153085</name>
</gene>
<keyword evidence="2" id="KW-1185">Reference proteome</keyword>
<sequence length="79" mass="9450">MDLRSHISTTWARYRVRVRVDTHLYLFVLRLFSRCFSCIRHLTKNPHRFCPLCSMSLTTSQPTPANRYIIQSTTRVWCC</sequence>